<feature type="transmembrane region" description="Helical" evidence="5">
    <location>
        <begin position="411"/>
        <end position="429"/>
    </location>
</feature>
<dbReference type="InterPro" id="IPR050598">
    <property type="entry name" value="AminoAcid_Transporter"/>
</dbReference>
<dbReference type="GO" id="GO:0016020">
    <property type="term" value="C:membrane"/>
    <property type="evidence" value="ECO:0007669"/>
    <property type="project" value="UniProtKB-SubCell"/>
</dbReference>
<dbReference type="GO" id="GO:0015179">
    <property type="term" value="F:L-amino acid transmembrane transporter activity"/>
    <property type="evidence" value="ECO:0007669"/>
    <property type="project" value="TreeGrafter"/>
</dbReference>
<accession>A0A8J3CQJ2</accession>
<feature type="transmembrane region" description="Helical" evidence="5">
    <location>
        <begin position="119"/>
        <end position="139"/>
    </location>
</feature>
<keyword evidence="2 5" id="KW-0812">Transmembrane</keyword>
<dbReference type="PANTHER" id="PTHR11785:SF512">
    <property type="entry name" value="SOBREMESA, ISOFORM B"/>
    <property type="match status" value="1"/>
</dbReference>
<dbReference type="EMBL" id="BMZH01000004">
    <property type="protein sequence ID" value="GHA90824.1"/>
    <property type="molecule type" value="Genomic_DNA"/>
</dbReference>
<name>A0A8J3CQJ2_9PROT</name>
<evidence type="ECO:0000256" key="4">
    <source>
        <dbReference type="ARBA" id="ARBA00023136"/>
    </source>
</evidence>
<dbReference type="Pfam" id="PF13520">
    <property type="entry name" value="AA_permease_2"/>
    <property type="match status" value="1"/>
</dbReference>
<keyword evidence="7" id="KW-1185">Reference proteome</keyword>
<feature type="transmembrane region" description="Helical" evidence="5">
    <location>
        <begin position="151"/>
        <end position="170"/>
    </location>
</feature>
<evidence type="ECO:0000256" key="2">
    <source>
        <dbReference type="ARBA" id="ARBA00022692"/>
    </source>
</evidence>
<dbReference type="InterPro" id="IPR002293">
    <property type="entry name" value="AA/rel_permease1"/>
</dbReference>
<keyword evidence="4 5" id="KW-0472">Membrane</keyword>
<proteinExistence type="predicted"/>
<feature type="transmembrane region" description="Helical" evidence="5">
    <location>
        <begin position="279"/>
        <end position="303"/>
    </location>
</feature>
<evidence type="ECO:0000313" key="7">
    <source>
        <dbReference type="Proteomes" id="UP000634004"/>
    </source>
</evidence>
<evidence type="ECO:0000256" key="5">
    <source>
        <dbReference type="SAM" id="Phobius"/>
    </source>
</evidence>
<feature type="transmembrane region" description="Helical" evidence="5">
    <location>
        <begin position="229"/>
        <end position="248"/>
    </location>
</feature>
<dbReference type="PANTHER" id="PTHR11785">
    <property type="entry name" value="AMINO ACID TRANSPORTER"/>
    <property type="match status" value="1"/>
</dbReference>
<feature type="transmembrane region" description="Helical" evidence="5">
    <location>
        <begin position="348"/>
        <end position="371"/>
    </location>
</feature>
<keyword evidence="3 5" id="KW-1133">Transmembrane helix</keyword>
<feature type="transmembrane region" description="Helical" evidence="5">
    <location>
        <begin position="38"/>
        <end position="61"/>
    </location>
</feature>
<organism evidence="6 7">
    <name type="scientific">Algimonas arctica</name>
    <dbReference type="NCBI Taxonomy" id="1479486"/>
    <lineage>
        <taxon>Bacteria</taxon>
        <taxon>Pseudomonadati</taxon>
        <taxon>Pseudomonadota</taxon>
        <taxon>Alphaproteobacteria</taxon>
        <taxon>Maricaulales</taxon>
        <taxon>Robiginitomaculaceae</taxon>
        <taxon>Algimonas</taxon>
    </lineage>
</organism>
<evidence type="ECO:0000256" key="1">
    <source>
        <dbReference type="ARBA" id="ARBA00004141"/>
    </source>
</evidence>
<reference evidence="6" key="2">
    <citation type="submission" date="2020-09" db="EMBL/GenBank/DDBJ databases">
        <authorList>
            <person name="Sun Q."/>
            <person name="Kim S."/>
        </authorList>
    </citation>
    <scope>NUCLEOTIDE SEQUENCE</scope>
    <source>
        <strain evidence="6">KCTC 32513</strain>
    </source>
</reference>
<evidence type="ECO:0000256" key="3">
    <source>
        <dbReference type="ARBA" id="ARBA00022989"/>
    </source>
</evidence>
<feature type="transmembrane region" description="Helical" evidence="5">
    <location>
        <begin position="12"/>
        <end position="32"/>
    </location>
</feature>
<sequence length="435" mass="45937">MSANFRPRTATAVIIANMIGTGVFTSLGFQLLDISSPFAILMLWIIGGVAALCGALSYAELGTRLPRSGGEYNFLGEIYHPAAGFVSGWVSATIGFAAPIAAVAIAFSKYMAAVLPWDMTPGMQTAMAIALVLTMGNLHGRSRRMSGASQTALTAIKVALIIGFIAAGLFLVRDPQPISFLPKPGDGANLLSPAFAVSLIYVSYAYTGWNAATYISGELAEPQKSLPGILVKGTLLVAVLYILLHVVFLRAAPMEALRGEVEIGYIAARGIFGDGGGRIAGGMLALLLISTVSAMTLAGPRALQAIGEDFHPLRWLARTNADGVPRNAVWLQSGIATFFVLTQTFETIIIFAGSLLAFNSLLAVLGLFILRRKQPKAEVPFKVPAYPLVPLVYLAITAFTLIYVVTTSPKTAVGALVLIGVGLVFYAISRKQAPE</sequence>
<dbReference type="Proteomes" id="UP000634004">
    <property type="component" value="Unassembled WGS sequence"/>
</dbReference>
<dbReference type="RefSeq" id="WP_189496509.1">
    <property type="nucleotide sequence ID" value="NZ_BMZH01000004.1"/>
</dbReference>
<comment type="subcellular location">
    <subcellularLocation>
        <location evidence="1">Membrane</location>
        <topology evidence="1">Multi-pass membrane protein</topology>
    </subcellularLocation>
</comment>
<reference evidence="6" key="1">
    <citation type="journal article" date="2014" name="Int. J. Syst. Evol. Microbiol.">
        <title>Complete genome sequence of Corynebacterium casei LMG S-19264T (=DSM 44701T), isolated from a smear-ripened cheese.</title>
        <authorList>
            <consortium name="US DOE Joint Genome Institute (JGI-PGF)"/>
            <person name="Walter F."/>
            <person name="Albersmeier A."/>
            <person name="Kalinowski J."/>
            <person name="Ruckert C."/>
        </authorList>
    </citation>
    <scope>NUCLEOTIDE SEQUENCE</scope>
    <source>
        <strain evidence="6">KCTC 32513</strain>
    </source>
</reference>
<feature type="transmembrane region" description="Helical" evidence="5">
    <location>
        <begin position="383"/>
        <end position="405"/>
    </location>
</feature>
<dbReference type="Gene3D" id="1.20.1740.10">
    <property type="entry name" value="Amino acid/polyamine transporter I"/>
    <property type="match status" value="1"/>
</dbReference>
<gene>
    <name evidence="6" type="ORF">GCM10009069_12310</name>
</gene>
<evidence type="ECO:0000313" key="6">
    <source>
        <dbReference type="EMBL" id="GHA90824.1"/>
    </source>
</evidence>
<dbReference type="PIRSF" id="PIRSF006060">
    <property type="entry name" value="AA_transporter"/>
    <property type="match status" value="1"/>
</dbReference>
<protein>
    <submittedName>
        <fullName evidence="6">Amino acid permease</fullName>
    </submittedName>
</protein>
<dbReference type="AlphaFoldDB" id="A0A8J3CQJ2"/>
<comment type="caution">
    <text evidence="6">The sequence shown here is derived from an EMBL/GenBank/DDBJ whole genome shotgun (WGS) entry which is preliminary data.</text>
</comment>
<feature type="transmembrane region" description="Helical" evidence="5">
    <location>
        <begin position="82"/>
        <end position="107"/>
    </location>
</feature>